<dbReference type="PROSITE" id="PS00211">
    <property type="entry name" value="ABC_TRANSPORTER_1"/>
    <property type="match status" value="1"/>
</dbReference>
<evidence type="ECO:0000256" key="6">
    <source>
        <dbReference type="ARBA" id="ARBA00022741"/>
    </source>
</evidence>
<organism evidence="12 13">
    <name type="scientific">Claviceps pusilla</name>
    <dbReference type="NCBI Taxonomy" id="123648"/>
    <lineage>
        <taxon>Eukaryota</taxon>
        <taxon>Fungi</taxon>
        <taxon>Dikarya</taxon>
        <taxon>Ascomycota</taxon>
        <taxon>Pezizomycotina</taxon>
        <taxon>Sordariomycetes</taxon>
        <taxon>Hypocreomycetidae</taxon>
        <taxon>Hypocreales</taxon>
        <taxon>Clavicipitaceae</taxon>
        <taxon>Claviceps</taxon>
    </lineage>
</organism>
<evidence type="ECO:0000259" key="11">
    <source>
        <dbReference type="PROSITE" id="PS50893"/>
    </source>
</evidence>
<reference evidence="12" key="1">
    <citation type="journal article" date="2020" name="bioRxiv">
        <title>Whole genome comparisons of ergot fungi reveals the divergence and evolution of species within the genus Claviceps are the result of varying mechanisms driving genome evolution and host range expansion.</title>
        <authorList>
            <person name="Wyka S.A."/>
            <person name="Mondo S.J."/>
            <person name="Liu M."/>
            <person name="Dettman J."/>
            <person name="Nalam V."/>
            <person name="Broders K.D."/>
        </authorList>
    </citation>
    <scope>NUCLEOTIDE SEQUENCE</scope>
    <source>
        <strain evidence="12">CCC 602</strain>
    </source>
</reference>
<dbReference type="InterPro" id="IPR017871">
    <property type="entry name" value="ABC_transporter-like_CS"/>
</dbReference>
<keyword evidence="6" id="KW-0547">Nucleotide-binding</keyword>
<dbReference type="GO" id="GO:0005743">
    <property type="term" value="C:mitochondrial inner membrane"/>
    <property type="evidence" value="ECO:0007669"/>
    <property type="project" value="TreeGrafter"/>
</dbReference>
<comment type="similarity">
    <text evidence="2">Belongs to the ABC transporter superfamily. ABCB family. Multidrug resistance exporter (TC 3.A.1.201) subfamily.</text>
</comment>
<dbReference type="GO" id="GO:0005524">
    <property type="term" value="F:ATP binding"/>
    <property type="evidence" value="ECO:0007669"/>
    <property type="project" value="UniProtKB-KW"/>
</dbReference>
<evidence type="ECO:0000256" key="7">
    <source>
        <dbReference type="ARBA" id="ARBA00022840"/>
    </source>
</evidence>
<keyword evidence="8" id="KW-1133">Transmembrane helix</keyword>
<dbReference type="SUPFAM" id="SSF52540">
    <property type="entry name" value="P-loop containing nucleoside triphosphate hydrolases"/>
    <property type="match status" value="1"/>
</dbReference>
<accession>A0A9P7N9K0</accession>
<dbReference type="OrthoDB" id="6500128at2759"/>
<dbReference type="EMBL" id="SRPW01001624">
    <property type="protein sequence ID" value="KAG5999792.1"/>
    <property type="molecule type" value="Genomic_DNA"/>
</dbReference>
<evidence type="ECO:0000256" key="10">
    <source>
        <dbReference type="ARBA" id="ARBA00023180"/>
    </source>
</evidence>
<feature type="domain" description="ABC transporter" evidence="11">
    <location>
        <begin position="54"/>
        <end position="299"/>
    </location>
</feature>
<feature type="non-terminal residue" evidence="12">
    <location>
        <position position="392"/>
    </location>
</feature>
<dbReference type="Pfam" id="PF00005">
    <property type="entry name" value="ABC_tran"/>
    <property type="match status" value="1"/>
</dbReference>
<dbReference type="PANTHER" id="PTHR43394">
    <property type="entry name" value="ATP-DEPENDENT PERMEASE MDL1, MITOCHONDRIAL"/>
    <property type="match status" value="1"/>
</dbReference>
<proteinExistence type="inferred from homology"/>
<comment type="subcellular location">
    <subcellularLocation>
        <location evidence="1">Membrane</location>
        <topology evidence="1">Multi-pass membrane protein</topology>
    </subcellularLocation>
</comment>
<dbReference type="InterPro" id="IPR036640">
    <property type="entry name" value="ABC1_TM_sf"/>
</dbReference>
<evidence type="ECO:0000313" key="13">
    <source>
        <dbReference type="Proteomes" id="UP000748025"/>
    </source>
</evidence>
<evidence type="ECO:0000256" key="8">
    <source>
        <dbReference type="ARBA" id="ARBA00022989"/>
    </source>
</evidence>
<dbReference type="GO" id="GO:0016887">
    <property type="term" value="F:ATP hydrolysis activity"/>
    <property type="evidence" value="ECO:0007669"/>
    <property type="project" value="InterPro"/>
</dbReference>
<keyword evidence="9" id="KW-0472">Membrane</keyword>
<keyword evidence="10" id="KW-0325">Glycoprotein</keyword>
<keyword evidence="4" id="KW-0812">Transmembrane</keyword>
<evidence type="ECO:0000256" key="9">
    <source>
        <dbReference type="ARBA" id="ARBA00023136"/>
    </source>
</evidence>
<sequence length="392" mass="41754">MAAAQALTQIAPQIVAVSKAMAAAQNLFSTIDRISRIDSLSKDGITPEQCQGNIRLQGVCFTYPSRPDTPVLQNLDLAFPPNQVTAIVGASGSGKSTIFGLLERWYTHSSGTITLDGHTLESINLRWLRTNIRLIQQEPTLFSGTVYQNVLDGLASSDAGFSDEEKTHLVVAACKAALIHDDIAQLPRGYDTWIGERGASLSGGQKQRLVIARTIISNPKVLLLDEATSALDPSAEKSVQAALNNIATGRTVVIIAHRLSTVRDSDNIIVLGKGGQVMESGTHANLVDLGGAYAGLVRAQDLGANISTTAKAEDTSAVGSDEKSELPVAVLDNKPAQASTMHHGKAEETQESSIGCEPLETYGLLQGLFLIIKEQPTLWWHLCVTFVSCTSG</sequence>
<comment type="caution">
    <text evidence="12">The sequence shown here is derived from an EMBL/GenBank/DDBJ whole genome shotgun (WGS) entry which is preliminary data.</text>
</comment>
<evidence type="ECO:0000256" key="5">
    <source>
        <dbReference type="ARBA" id="ARBA00022737"/>
    </source>
</evidence>
<dbReference type="GO" id="GO:0090374">
    <property type="term" value="P:oligopeptide export from mitochondrion"/>
    <property type="evidence" value="ECO:0007669"/>
    <property type="project" value="TreeGrafter"/>
</dbReference>
<dbReference type="GO" id="GO:0015421">
    <property type="term" value="F:ABC-type oligopeptide transporter activity"/>
    <property type="evidence" value="ECO:0007669"/>
    <property type="project" value="TreeGrafter"/>
</dbReference>
<dbReference type="PROSITE" id="PS50893">
    <property type="entry name" value="ABC_TRANSPORTER_2"/>
    <property type="match status" value="1"/>
</dbReference>
<evidence type="ECO:0000256" key="1">
    <source>
        <dbReference type="ARBA" id="ARBA00004141"/>
    </source>
</evidence>
<gene>
    <name evidence="12" type="ORF">E4U43_001856</name>
</gene>
<dbReference type="PANTHER" id="PTHR43394:SF11">
    <property type="entry name" value="ATP-BINDING CASSETTE TRANSPORTER"/>
    <property type="match status" value="1"/>
</dbReference>
<dbReference type="InterPro" id="IPR003439">
    <property type="entry name" value="ABC_transporter-like_ATP-bd"/>
</dbReference>
<keyword evidence="3" id="KW-0813">Transport</keyword>
<dbReference type="AlphaFoldDB" id="A0A9P7N9K0"/>
<evidence type="ECO:0000256" key="3">
    <source>
        <dbReference type="ARBA" id="ARBA00022448"/>
    </source>
</evidence>
<name>A0A9P7N9K0_9HYPO</name>
<dbReference type="InterPro" id="IPR027417">
    <property type="entry name" value="P-loop_NTPase"/>
</dbReference>
<evidence type="ECO:0000256" key="2">
    <source>
        <dbReference type="ARBA" id="ARBA00007577"/>
    </source>
</evidence>
<dbReference type="Gene3D" id="3.40.50.300">
    <property type="entry name" value="P-loop containing nucleotide triphosphate hydrolases"/>
    <property type="match status" value="1"/>
</dbReference>
<keyword evidence="13" id="KW-1185">Reference proteome</keyword>
<dbReference type="SMART" id="SM00382">
    <property type="entry name" value="AAA"/>
    <property type="match status" value="1"/>
</dbReference>
<dbReference type="Gene3D" id="1.20.1560.10">
    <property type="entry name" value="ABC transporter type 1, transmembrane domain"/>
    <property type="match status" value="1"/>
</dbReference>
<dbReference type="InterPro" id="IPR003593">
    <property type="entry name" value="AAA+_ATPase"/>
</dbReference>
<evidence type="ECO:0000313" key="12">
    <source>
        <dbReference type="EMBL" id="KAG5999792.1"/>
    </source>
</evidence>
<evidence type="ECO:0000256" key="4">
    <source>
        <dbReference type="ARBA" id="ARBA00022692"/>
    </source>
</evidence>
<dbReference type="Proteomes" id="UP000748025">
    <property type="component" value="Unassembled WGS sequence"/>
</dbReference>
<dbReference type="InterPro" id="IPR039421">
    <property type="entry name" value="Type_1_exporter"/>
</dbReference>
<dbReference type="FunFam" id="3.40.50.300:FF:000240">
    <property type="entry name" value="ABC transporter B family member 20"/>
    <property type="match status" value="1"/>
</dbReference>
<keyword evidence="5" id="KW-0677">Repeat</keyword>
<protein>
    <recommendedName>
        <fullName evidence="11">ABC transporter domain-containing protein</fullName>
    </recommendedName>
</protein>
<keyword evidence="7" id="KW-0067">ATP-binding</keyword>